<sequence>MKYSRHAARYLATPGQAGAYAVEFALTFVVFFAVCYAILTYAFIFTAQHLLNVAADDAARIALRWQPDNGLSTAQMADIRHVVDVRTSWLASARGEPLEVAVCFGHAMNTSDESSGTEASSALCAGAFPASGAAVSSIGILVRYPYRDVPLVPLLGPAFLVSLAVPEWLSAFSVVTPYRDNLVTESGAGA</sequence>
<evidence type="ECO:0000259" key="2">
    <source>
        <dbReference type="Pfam" id="PF07811"/>
    </source>
</evidence>
<protein>
    <submittedName>
        <fullName evidence="3">TadE-like protein</fullName>
    </submittedName>
</protein>
<keyword evidence="1" id="KW-1133">Transmembrane helix</keyword>
<dbReference type="Pfam" id="PF07811">
    <property type="entry name" value="TadE"/>
    <property type="match status" value="1"/>
</dbReference>
<keyword evidence="1" id="KW-0472">Membrane</keyword>
<feature type="domain" description="TadE-like" evidence="2">
    <location>
        <begin position="18"/>
        <end position="60"/>
    </location>
</feature>
<comment type="caution">
    <text evidence="3">The sequence shown here is derived from an EMBL/GenBank/DDBJ whole genome shotgun (WGS) entry which is preliminary data.</text>
</comment>
<accession>A0A4R3VAL3</accession>
<dbReference type="EMBL" id="SMBX01000003">
    <property type="protein sequence ID" value="TCV00622.1"/>
    <property type="molecule type" value="Genomic_DNA"/>
</dbReference>
<keyword evidence="1" id="KW-0812">Transmembrane</keyword>
<dbReference type="AlphaFoldDB" id="A0A4R3VAL3"/>
<evidence type="ECO:0000313" key="4">
    <source>
        <dbReference type="Proteomes" id="UP000294692"/>
    </source>
</evidence>
<organism evidence="3 4">
    <name type="scientific">Paracandidimonas soli</name>
    <dbReference type="NCBI Taxonomy" id="1917182"/>
    <lineage>
        <taxon>Bacteria</taxon>
        <taxon>Pseudomonadati</taxon>
        <taxon>Pseudomonadota</taxon>
        <taxon>Betaproteobacteria</taxon>
        <taxon>Burkholderiales</taxon>
        <taxon>Alcaligenaceae</taxon>
        <taxon>Paracandidimonas</taxon>
    </lineage>
</organism>
<gene>
    <name evidence="3" type="ORF">EV686_103203</name>
</gene>
<dbReference type="Proteomes" id="UP000294692">
    <property type="component" value="Unassembled WGS sequence"/>
</dbReference>
<feature type="transmembrane region" description="Helical" evidence="1">
    <location>
        <begin position="20"/>
        <end position="44"/>
    </location>
</feature>
<evidence type="ECO:0000256" key="1">
    <source>
        <dbReference type="SAM" id="Phobius"/>
    </source>
</evidence>
<dbReference type="InterPro" id="IPR012495">
    <property type="entry name" value="TadE-like_dom"/>
</dbReference>
<proteinExistence type="predicted"/>
<name>A0A4R3VAL3_9BURK</name>
<reference evidence="3 4" key="1">
    <citation type="submission" date="2019-03" db="EMBL/GenBank/DDBJ databases">
        <title>Genomic Encyclopedia of Type Strains, Phase IV (KMG-IV): sequencing the most valuable type-strain genomes for metagenomic binning, comparative biology and taxonomic classification.</title>
        <authorList>
            <person name="Goeker M."/>
        </authorList>
    </citation>
    <scope>NUCLEOTIDE SEQUENCE [LARGE SCALE GENOMIC DNA]</scope>
    <source>
        <strain evidence="3 4">DSM 100048</strain>
    </source>
</reference>
<keyword evidence="4" id="KW-1185">Reference proteome</keyword>
<evidence type="ECO:0000313" key="3">
    <source>
        <dbReference type="EMBL" id="TCV00622.1"/>
    </source>
</evidence>
<dbReference type="RefSeq" id="WP_165972544.1">
    <property type="nucleotide sequence ID" value="NZ_JBHRVM010000001.1"/>
</dbReference>